<sequence length="95" mass="10780">MSAAHSTACVALAARCEEKRAAWPPLESRERAAHQSALFIQQKYLAWLLASQSWKNRRLGGITFHVPGTRHTRLREAPLSFHLPSVVFLFLLERS</sequence>
<gene>
    <name evidence="1" type="ORF">NDU88_004805</name>
</gene>
<accession>A0AAV7RKA8</accession>
<proteinExistence type="predicted"/>
<name>A0AAV7RKA8_PLEWA</name>
<dbReference type="EMBL" id="JANPWB010000009">
    <property type="protein sequence ID" value="KAJ1152027.1"/>
    <property type="molecule type" value="Genomic_DNA"/>
</dbReference>
<comment type="caution">
    <text evidence="1">The sequence shown here is derived from an EMBL/GenBank/DDBJ whole genome shotgun (WGS) entry which is preliminary data.</text>
</comment>
<evidence type="ECO:0000313" key="2">
    <source>
        <dbReference type="Proteomes" id="UP001066276"/>
    </source>
</evidence>
<dbReference type="AlphaFoldDB" id="A0AAV7RKA8"/>
<reference evidence="1" key="1">
    <citation type="journal article" date="2022" name="bioRxiv">
        <title>Sequencing and chromosome-scale assembly of the giantPleurodeles waltlgenome.</title>
        <authorList>
            <person name="Brown T."/>
            <person name="Elewa A."/>
            <person name="Iarovenko S."/>
            <person name="Subramanian E."/>
            <person name="Araus A.J."/>
            <person name="Petzold A."/>
            <person name="Susuki M."/>
            <person name="Suzuki K.-i.T."/>
            <person name="Hayashi T."/>
            <person name="Toyoda A."/>
            <person name="Oliveira C."/>
            <person name="Osipova E."/>
            <person name="Leigh N.D."/>
            <person name="Simon A."/>
            <person name="Yun M.H."/>
        </authorList>
    </citation>
    <scope>NUCLEOTIDE SEQUENCE</scope>
    <source>
        <strain evidence="1">20211129_DDA</strain>
        <tissue evidence="1">Liver</tissue>
    </source>
</reference>
<evidence type="ECO:0000313" key="1">
    <source>
        <dbReference type="EMBL" id="KAJ1152027.1"/>
    </source>
</evidence>
<keyword evidence="2" id="KW-1185">Reference proteome</keyword>
<protein>
    <submittedName>
        <fullName evidence="1">Uncharacterized protein</fullName>
    </submittedName>
</protein>
<organism evidence="1 2">
    <name type="scientific">Pleurodeles waltl</name>
    <name type="common">Iberian ribbed newt</name>
    <dbReference type="NCBI Taxonomy" id="8319"/>
    <lineage>
        <taxon>Eukaryota</taxon>
        <taxon>Metazoa</taxon>
        <taxon>Chordata</taxon>
        <taxon>Craniata</taxon>
        <taxon>Vertebrata</taxon>
        <taxon>Euteleostomi</taxon>
        <taxon>Amphibia</taxon>
        <taxon>Batrachia</taxon>
        <taxon>Caudata</taxon>
        <taxon>Salamandroidea</taxon>
        <taxon>Salamandridae</taxon>
        <taxon>Pleurodelinae</taxon>
        <taxon>Pleurodeles</taxon>
    </lineage>
</organism>
<dbReference type="Proteomes" id="UP001066276">
    <property type="component" value="Chromosome 5"/>
</dbReference>